<dbReference type="GeneID" id="111356538"/>
<evidence type="ECO:0000313" key="3">
    <source>
        <dbReference type="RefSeq" id="XP_022826708.1"/>
    </source>
</evidence>
<accession>A0A9J7ISU3</accession>
<evidence type="ECO:0000313" key="2">
    <source>
        <dbReference type="Proteomes" id="UP000301870"/>
    </source>
</evidence>
<keyword evidence="1" id="KW-0812">Transmembrane</keyword>
<protein>
    <submittedName>
        <fullName evidence="3">Uncharacterized protein LOC111356538</fullName>
    </submittedName>
</protein>
<feature type="transmembrane region" description="Helical" evidence="1">
    <location>
        <begin position="76"/>
        <end position="102"/>
    </location>
</feature>
<organism evidence="2 3">
    <name type="scientific">Spodoptera litura</name>
    <name type="common">Asian cotton leafworm</name>
    <dbReference type="NCBI Taxonomy" id="69820"/>
    <lineage>
        <taxon>Eukaryota</taxon>
        <taxon>Metazoa</taxon>
        <taxon>Ecdysozoa</taxon>
        <taxon>Arthropoda</taxon>
        <taxon>Hexapoda</taxon>
        <taxon>Insecta</taxon>
        <taxon>Pterygota</taxon>
        <taxon>Neoptera</taxon>
        <taxon>Endopterygota</taxon>
        <taxon>Lepidoptera</taxon>
        <taxon>Glossata</taxon>
        <taxon>Ditrysia</taxon>
        <taxon>Noctuoidea</taxon>
        <taxon>Noctuidae</taxon>
        <taxon>Amphipyrinae</taxon>
        <taxon>Spodoptera</taxon>
    </lineage>
</organism>
<evidence type="ECO:0000256" key="1">
    <source>
        <dbReference type="SAM" id="Phobius"/>
    </source>
</evidence>
<feature type="transmembrane region" description="Helical" evidence="1">
    <location>
        <begin position="114"/>
        <end position="135"/>
    </location>
</feature>
<dbReference type="PANTHER" id="PTHR36694">
    <property type="entry name" value="PASIFLORA 1, ISOFORM A-RELATED"/>
    <property type="match status" value="1"/>
</dbReference>
<dbReference type="PANTHER" id="PTHR36694:SF11">
    <property type="entry name" value="LP21121P-RELATED"/>
    <property type="match status" value="1"/>
</dbReference>
<dbReference type="AlphaFoldDB" id="A0A9J7ISU3"/>
<gene>
    <name evidence="3" type="primary">LOC111356538</name>
</gene>
<keyword evidence="2" id="KW-1185">Reference proteome</keyword>
<feature type="transmembrane region" description="Helical" evidence="1">
    <location>
        <begin position="41"/>
        <end position="64"/>
    </location>
</feature>
<dbReference type="OrthoDB" id="7328030at2759"/>
<dbReference type="Proteomes" id="UP000301870">
    <property type="component" value="Chromosome 23"/>
</dbReference>
<name>A0A9J7ISU3_SPOLT</name>
<feature type="transmembrane region" description="Helical" evidence="1">
    <location>
        <begin position="12"/>
        <end position="34"/>
    </location>
</feature>
<dbReference type="KEGG" id="sliu:111356538"/>
<proteinExistence type="predicted"/>
<dbReference type="RefSeq" id="XP_022826708.1">
    <property type="nucleotide sequence ID" value="XM_022970940.1"/>
</dbReference>
<feature type="transmembrane region" description="Helical" evidence="1">
    <location>
        <begin position="141"/>
        <end position="162"/>
    </location>
</feature>
<keyword evidence="1" id="KW-0472">Membrane</keyword>
<reference evidence="3" key="1">
    <citation type="submission" date="2025-08" db="UniProtKB">
        <authorList>
            <consortium name="RefSeq"/>
        </authorList>
    </citation>
    <scope>IDENTIFICATION</scope>
    <source>
        <strain evidence="3">Ishihara</strain>
        <tissue evidence="3">Whole body</tissue>
    </source>
</reference>
<keyword evidence="1" id="KW-1133">Transmembrane helix</keyword>
<sequence length="220" mass="25516">MCIDLNVNLPTLVSFLLLYSLKTGCIVILIWTLLRSLSLLIFFILAMVDTFLPVSLPLTAMLMAKRPPDDDHYFPVFTGHLIMIITESFLFIFSIVLGSGLYSRNPFRIGQYVVCRFFCWISETTFLSMLCIVHLHLIGWYLVFLMVIILEFYNFIVVYSYYMDLMEEFQEREQEERQKEKAKFIAAVTARPDCELGLNEVRVGRDSKAPNGKEMLCTTL</sequence>